<dbReference type="InterPro" id="IPR013655">
    <property type="entry name" value="PAS_fold_3"/>
</dbReference>
<dbReference type="InterPro" id="IPR052162">
    <property type="entry name" value="Sensor_kinase/Photoreceptor"/>
</dbReference>
<feature type="domain" description="PAS" evidence="7">
    <location>
        <begin position="4"/>
        <end position="75"/>
    </location>
</feature>
<dbReference type="InterPro" id="IPR000700">
    <property type="entry name" value="PAS-assoc_C"/>
</dbReference>
<protein>
    <recommendedName>
        <fullName evidence="2">histidine kinase</fullName>
        <ecNumber evidence="2">2.7.13.3</ecNumber>
    </recommendedName>
</protein>
<accession>A0A9E7TKA7</accession>
<keyword evidence="3" id="KW-0597">Phosphoprotein</keyword>
<feature type="domain" description="PAC" evidence="8">
    <location>
        <begin position="80"/>
        <end position="128"/>
    </location>
</feature>
<name>A0A9E7TKA7_9EURY</name>
<keyword evidence="10" id="KW-1185">Reference proteome</keyword>
<dbReference type="EMBL" id="CP096115">
    <property type="protein sequence ID" value="UUX92460.1"/>
    <property type="molecule type" value="Genomic_DNA"/>
</dbReference>
<evidence type="ECO:0000256" key="4">
    <source>
        <dbReference type="ARBA" id="ARBA00022679"/>
    </source>
</evidence>
<dbReference type="Proteomes" id="UP001060368">
    <property type="component" value="Chromosome"/>
</dbReference>
<dbReference type="Pfam" id="PF08447">
    <property type="entry name" value="PAS_3"/>
    <property type="match status" value="1"/>
</dbReference>
<keyword evidence="4" id="KW-0808">Transferase</keyword>
<dbReference type="PROSITE" id="PS50112">
    <property type="entry name" value="PAS"/>
    <property type="match status" value="1"/>
</dbReference>
<evidence type="ECO:0000256" key="5">
    <source>
        <dbReference type="ARBA" id="ARBA00022777"/>
    </source>
</evidence>
<dbReference type="InterPro" id="IPR003018">
    <property type="entry name" value="GAF"/>
</dbReference>
<dbReference type="Pfam" id="PF01590">
    <property type="entry name" value="GAF"/>
    <property type="match status" value="1"/>
</dbReference>
<keyword evidence="5" id="KW-0418">Kinase</keyword>
<dbReference type="PROSITE" id="PS50113">
    <property type="entry name" value="PAC"/>
    <property type="match status" value="1"/>
</dbReference>
<organism evidence="9 10">
    <name type="scientific">Methanoplanus endosymbiosus</name>
    <dbReference type="NCBI Taxonomy" id="33865"/>
    <lineage>
        <taxon>Archaea</taxon>
        <taxon>Methanobacteriati</taxon>
        <taxon>Methanobacteriota</taxon>
        <taxon>Stenosarchaea group</taxon>
        <taxon>Methanomicrobia</taxon>
        <taxon>Methanomicrobiales</taxon>
        <taxon>Methanomicrobiaceae</taxon>
        <taxon>Methanoplanus</taxon>
    </lineage>
</organism>
<evidence type="ECO:0000256" key="6">
    <source>
        <dbReference type="SAM" id="Coils"/>
    </source>
</evidence>
<dbReference type="EC" id="2.7.13.3" evidence="2"/>
<dbReference type="InterPro" id="IPR035965">
    <property type="entry name" value="PAS-like_dom_sf"/>
</dbReference>
<gene>
    <name evidence="9" type="ORF">L6E24_14150</name>
</gene>
<sequence length="386" mass="44564">MENNSGYYENIFEYAGAGLILCSSNEDVLLSNRAFSEISGYSRDEIENNMKWPDFINPDDLKYIYKKYKRFSDDKAGFSRIFEFRLKKKDGSERYVAATVNHIIKDNTFVATFLDITEKKEMTQSLRRRDKILEVIGRHSRLFLESVSWKENIGAFLSDLGEATGVARIYLFENTADSLSGEIMMNGISEWTADGFTGQIKNPDMQKLTYERAGVPRWERVLSKKETIYADISDVDEPERNNMEKLGVKSMVIAPVFILDRWWGFIGFDESKEERKWTKSEIDTLGAAAGIIGSSIYRQESYEEMLSYMNESALRLKNPTSIVTDNLEEIITDLQSGDIGKEIIISKLIIQMKNIEQINNNLNELNKSIIERRKEIPDYFRRFITG</sequence>
<dbReference type="RefSeq" id="WP_257742608.1">
    <property type="nucleotide sequence ID" value="NZ_CP096115.1"/>
</dbReference>
<dbReference type="InterPro" id="IPR000014">
    <property type="entry name" value="PAS"/>
</dbReference>
<dbReference type="SMART" id="SM00065">
    <property type="entry name" value="GAF"/>
    <property type="match status" value="1"/>
</dbReference>
<proteinExistence type="predicted"/>
<keyword evidence="6" id="KW-0175">Coiled coil</keyword>
<feature type="coiled-coil region" evidence="6">
    <location>
        <begin position="345"/>
        <end position="375"/>
    </location>
</feature>
<evidence type="ECO:0000256" key="3">
    <source>
        <dbReference type="ARBA" id="ARBA00022553"/>
    </source>
</evidence>
<dbReference type="SMART" id="SM00091">
    <property type="entry name" value="PAS"/>
    <property type="match status" value="1"/>
</dbReference>
<dbReference type="CDD" id="cd00130">
    <property type="entry name" value="PAS"/>
    <property type="match status" value="1"/>
</dbReference>
<dbReference type="Gene3D" id="3.30.450.20">
    <property type="entry name" value="PAS domain"/>
    <property type="match status" value="1"/>
</dbReference>
<evidence type="ECO:0000256" key="1">
    <source>
        <dbReference type="ARBA" id="ARBA00000085"/>
    </source>
</evidence>
<evidence type="ECO:0000256" key="2">
    <source>
        <dbReference type="ARBA" id="ARBA00012438"/>
    </source>
</evidence>
<dbReference type="PANTHER" id="PTHR43304">
    <property type="entry name" value="PHYTOCHROME-LIKE PROTEIN CPH1"/>
    <property type="match status" value="1"/>
</dbReference>
<evidence type="ECO:0000313" key="9">
    <source>
        <dbReference type="EMBL" id="UUX92460.1"/>
    </source>
</evidence>
<evidence type="ECO:0000259" key="7">
    <source>
        <dbReference type="PROSITE" id="PS50112"/>
    </source>
</evidence>
<dbReference type="PANTHER" id="PTHR43304:SF1">
    <property type="entry name" value="PAC DOMAIN-CONTAINING PROTEIN"/>
    <property type="match status" value="1"/>
</dbReference>
<dbReference type="GO" id="GO:0004673">
    <property type="term" value="F:protein histidine kinase activity"/>
    <property type="evidence" value="ECO:0007669"/>
    <property type="project" value="UniProtKB-EC"/>
</dbReference>
<dbReference type="KEGG" id="mend:L6E24_14150"/>
<dbReference type="AlphaFoldDB" id="A0A9E7TKA7"/>
<evidence type="ECO:0000313" key="10">
    <source>
        <dbReference type="Proteomes" id="UP001060368"/>
    </source>
</evidence>
<dbReference type="NCBIfam" id="TIGR00229">
    <property type="entry name" value="sensory_box"/>
    <property type="match status" value="1"/>
</dbReference>
<reference evidence="9" key="1">
    <citation type="submission" date="2022-04" db="EMBL/GenBank/DDBJ databases">
        <title>Complete genome of Methanoplanus endosymbiosus DSM 3599.</title>
        <authorList>
            <person name="Chen S.-C."/>
            <person name="You Y.-T."/>
            <person name="Zhou Y.-Z."/>
            <person name="Lai M.-C."/>
        </authorList>
    </citation>
    <scope>NUCLEOTIDE SEQUENCE</scope>
    <source>
        <strain evidence="9">DSM 3599</strain>
    </source>
</reference>
<dbReference type="SUPFAM" id="SSF55781">
    <property type="entry name" value="GAF domain-like"/>
    <property type="match status" value="1"/>
</dbReference>
<dbReference type="InterPro" id="IPR029016">
    <property type="entry name" value="GAF-like_dom_sf"/>
</dbReference>
<dbReference type="Gene3D" id="3.30.450.40">
    <property type="match status" value="1"/>
</dbReference>
<evidence type="ECO:0000259" key="8">
    <source>
        <dbReference type="PROSITE" id="PS50113"/>
    </source>
</evidence>
<dbReference type="GeneID" id="74308869"/>
<comment type="catalytic activity">
    <reaction evidence="1">
        <text>ATP + protein L-histidine = ADP + protein N-phospho-L-histidine.</text>
        <dbReference type="EC" id="2.7.13.3"/>
    </reaction>
</comment>
<dbReference type="SUPFAM" id="SSF55785">
    <property type="entry name" value="PYP-like sensor domain (PAS domain)"/>
    <property type="match status" value="1"/>
</dbReference>